<evidence type="ECO:0000256" key="7">
    <source>
        <dbReference type="ARBA" id="ARBA00022694"/>
    </source>
</evidence>
<sequence>MATSFKKKGSRGRAVYPSGTRPSLHNNQLLISSGVPSMDNVIGGGIAVGTVLMVEEDTYGSYARQLSKYFLAEGVVSGHAVFLASAEPEPNNMLKDLPEQTDDKEIKHL</sequence>
<dbReference type="OrthoDB" id="289162at2759"/>
<keyword evidence="11" id="KW-1185">Reference proteome</keyword>
<dbReference type="InterPro" id="IPR008728">
    <property type="entry name" value="Elongator_complex_protein_4"/>
</dbReference>
<comment type="caution">
    <text evidence="10">The sequence shown here is derived from an EMBL/GenBank/DDBJ whole genome shotgun (WGS) entry which is preliminary data.</text>
</comment>
<gene>
    <name evidence="10" type="primary">ELP4_1</name>
    <name evidence="10" type="ORF">OS493_021856</name>
</gene>
<evidence type="ECO:0000256" key="3">
    <source>
        <dbReference type="ARBA" id="ARBA00005043"/>
    </source>
</evidence>
<evidence type="ECO:0000256" key="1">
    <source>
        <dbReference type="ARBA" id="ARBA00004123"/>
    </source>
</evidence>
<evidence type="ECO:0000313" key="10">
    <source>
        <dbReference type="EMBL" id="KAJ7384443.1"/>
    </source>
</evidence>
<evidence type="ECO:0000256" key="5">
    <source>
        <dbReference type="ARBA" id="ARBA00020265"/>
    </source>
</evidence>
<evidence type="ECO:0000256" key="6">
    <source>
        <dbReference type="ARBA" id="ARBA00022490"/>
    </source>
</evidence>
<dbReference type="Pfam" id="PF05625">
    <property type="entry name" value="PAXNEB"/>
    <property type="match status" value="1"/>
</dbReference>
<proteinExistence type="inferred from homology"/>
<dbReference type="InterPro" id="IPR027417">
    <property type="entry name" value="P-loop_NTPase"/>
</dbReference>
<dbReference type="Gene3D" id="3.40.50.300">
    <property type="entry name" value="P-loop containing nucleotide triphosphate hydrolases"/>
    <property type="match status" value="1"/>
</dbReference>
<keyword evidence="8" id="KW-0539">Nucleus</keyword>
<keyword evidence="7" id="KW-0819">tRNA processing</keyword>
<keyword evidence="6" id="KW-0963">Cytoplasm</keyword>
<feature type="compositionally biased region" description="Basic residues" evidence="9">
    <location>
        <begin position="1"/>
        <end position="11"/>
    </location>
</feature>
<evidence type="ECO:0000256" key="9">
    <source>
        <dbReference type="SAM" id="MobiDB-lite"/>
    </source>
</evidence>
<feature type="compositionally biased region" description="Basic and acidic residues" evidence="9">
    <location>
        <begin position="96"/>
        <end position="109"/>
    </location>
</feature>
<dbReference type="GO" id="GO:0033588">
    <property type="term" value="C:elongator holoenzyme complex"/>
    <property type="evidence" value="ECO:0007669"/>
    <property type="project" value="InterPro"/>
</dbReference>
<evidence type="ECO:0000256" key="4">
    <source>
        <dbReference type="ARBA" id="ARBA00007573"/>
    </source>
</evidence>
<feature type="region of interest" description="Disordered" evidence="9">
    <location>
        <begin position="1"/>
        <end position="21"/>
    </location>
</feature>
<dbReference type="EMBL" id="MU825887">
    <property type="protein sequence ID" value="KAJ7384443.1"/>
    <property type="molecule type" value="Genomic_DNA"/>
</dbReference>
<dbReference type="PANTHER" id="PTHR12896">
    <property type="entry name" value="PAX6 NEIGHBOR PROTEIN PAXNEB"/>
    <property type="match status" value="1"/>
</dbReference>
<accession>A0A9W9ZPC2</accession>
<organism evidence="10 11">
    <name type="scientific">Desmophyllum pertusum</name>
    <dbReference type="NCBI Taxonomy" id="174260"/>
    <lineage>
        <taxon>Eukaryota</taxon>
        <taxon>Metazoa</taxon>
        <taxon>Cnidaria</taxon>
        <taxon>Anthozoa</taxon>
        <taxon>Hexacorallia</taxon>
        <taxon>Scleractinia</taxon>
        <taxon>Caryophylliina</taxon>
        <taxon>Caryophylliidae</taxon>
        <taxon>Desmophyllum</taxon>
    </lineage>
</organism>
<evidence type="ECO:0000313" key="11">
    <source>
        <dbReference type="Proteomes" id="UP001163046"/>
    </source>
</evidence>
<comment type="subcellular location">
    <subcellularLocation>
        <location evidence="2">Cytoplasm</location>
    </subcellularLocation>
    <subcellularLocation>
        <location evidence="1">Nucleus</location>
    </subcellularLocation>
</comment>
<evidence type="ECO:0000256" key="8">
    <source>
        <dbReference type="ARBA" id="ARBA00023242"/>
    </source>
</evidence>
<evidence type="ECO:0000256" key="2">
    <source>
        <dbReference type="ARBA" id="ARBA00004496"/>
    </source>
</evidence>
<comment type="pathway">
    <text evidence="3">tRNA modification; 5-methoxycarbonylmethyl-2-thiouridine-tRNA biosynthesis.</text>
</comment>
<reference evidence="10" key="1">
    <citation type="submission" date="2023-01" db="EMBL/GenBank/DDBJ databases">
        <title>Genome assembly of the deep-sea coral Lophelia pertusa.</title>
        <authorList>
            <person name="Herrera S."/>
            <person name="Cordes E."/>
        </authorList>
    </citation>
    <scope>NUCLEOTIDE SEQUENCE</scope>
    <source>
        <strain evidence="10">USNM1676648</strain>
        <tissue evidence="10">Polyp</tissue>
    </source>
</reference>
<feature type="region of interest" description="Disordered" evidence="9">
    <location>
        <begin position="89"/>
        <end position="109"/>
    </location>
</feature>
<dbReference type="GO" id="GO:0002098">
    <property type="term" value="P:tRNA wobble uridine modification"/>
    <property type="evidence" value="ECO:0007669"/>
    <property type="project" value="InterPro"/>
</dbReference>
<name>A0A9W9ZPC2_9CNID</name>
<dbReference type="Proteomes" id="UP001163046">
    <property type="component" value="Unassembled WGS sequence"/>
</dbReference>
<dbReference type="AlphaFoldDB" id="A0A9W9ZPC2"/>
<dbReference type="GO" id="GO:0008023">
    <property type="term" value="C:transcription elongation factor complex"/>
    <property type="evidence" value="ECO:0007669"/>
    <property type="project" value="TreeGrafter"/>
</dbReference>
<dbReference type="PANTHER" id="PTHR12896:SF1">
    <property type="entry name" value="ELONGATOR COMPLEX PROTEIN 4"/>
    <property type="match status" value="1"/>
</dbReference>
<dbReference type="GO" id="GO:0005737">
    <property type="term" value="C:cytoplasm"/>
    <property type="evidence" value="ECO:0007669"/>
    <property type="project" value="UniProtKB-SubCell"/>
</dbReference>
<comment type="similarity">
    <text evidence="4">Belongs to the ELP4 family.</text>
</comment>
<protein>
    <recommendedName>
        <fullName evidence="5">Elongator complex protein 4</fullName>
    </recommendedName>
</protein>